<name>A0A2S0I719_9BURK</name>
<feature type="signal peptide" evidence="2">
    <location>
        <begin position="1"/>
        <end position="24"/>
    </location>
</feature>
<dbReference type="AlphaFoldDB" id="A0A2S0I719"/>
<keyword evidence="1" id="KW-0472">Membrane</keyword>
<keyword evidence="4" id="KW-1185">Reference proteome</keyword>
<evidence type="ECO:0000313" key="3">
    <source>
        <dbReference type="EMBL" id="AVJ27808.1"/>
    </source>
</evidence>
<proteinExistence type="predicted"/>
<protein>
    <recommendedName>
        <fullName evidence="5">Glycine zipper family protein</fullName>
    </recommendedName>
</protein>
<keyword evidence="2" id="KW-0732">Signal</keyword>
<accession>A0A2S0I719</accession>
<sequence length="208" mass="21539">MKRFTGRVAIAALALAVAGGPAVAGGRGGNWGGYGGGYGSGYHHHHGGGGGSSSSGWWIGGAFALATVGLLLAANSGPSYVQTGVYSSGVGYTSPPLYAAPVYGTTVYEAAPVYSAPVYETPVYETPVYEAPPVAYSTPVPQYAPVQYESAPPVNVAQVSATTDCQRWAMNQSGYDPATVTQWTTQIMVDTYNRALDSCMTSRGYRAN</sequence>
<reference evidence="3 4" key="1">
    <citation type="submission" date="2017-09" db="EMBL/GenBank/DDBJ databases">
        <title>Genomic, metabolic, and phenotypic characteristics of bacterial isolates from the natural microbiome of the model nematode Caenorhabditis elegans.</title>
        <authorList>
            <person name="Zimmermann J."/>
            <person name="Obeng N."/>
            <person name="Yang W."/>
            <person name="Obeng O."/>
            <person name="Kissoyan K."/>
            <person name="Pees B."/>
            <person name="Dirksen P."/>
            <person name="Hoppner M."/>
            <person name="Franke A."/>
            <person name="Rosenstiel P."/>
            <person name="Leippe M."/>
            <person name="Dierking K."/>
            <person name="Kaleta C."/>
            <person name="Schulenburg H."/>
        </authorList>
    </citation>
    <scope>NUCLEOTIDE SEQUENCE [LARGE SCALE GENOMIC DNA]</scope>
    <source>
        <strain evidence="3 4">MYb73</strain>
    </source>
</reference>
<dbReference type="OrthoDB" id="196716at2"/>
<feature type="chain" id="PRO_5015465320" description="Glycine zipper family protein" evidence="2">
    <location>
        <begin position="25"/>
        <end position="208"/>
    </location>
</feature>
<evidence type="ECO:0000313" key="4">
    <source>
        <dbReference type="Proteomes" id="UP000239477"/>
    </source>
</evidence>
<keyword evidence="1" id="KW-1133">Transmembrane helix</keyword>
<gene>
    <name evidence="3" type="ORF">CLM73_12160</name>
</gene>
<dbReference type="Proteomes" id="UP000239477">
    <property type="component" value="Chromosome"/>
</dbReference>
<feature type="transmembrane region" description="Helical" evidence="1">
    <location>
        <begin position="56"/>
        <end position="74"/>
    </location>
</feature>
<evidence type="ECO:0008006" key="5">
    <source>
        <dbReference type="Google" id="ProtNLM"/>
    </source>
</evidence>
<keyword evidence="1" id="KW-0812">Transmembrane</keyword>
<evidence type="ECO:0000256" key="2">
    <source>
        <dbReference type="SAM" id="SignalP"/>
    </source>
</evidence>
<evidence type="ECO:0000256" key="1">
    <source>
        <dbReference type="SAM" id="Phobius"/>
    </source>
</evidence>
<organism evidence="3 4">
    <name type="scientific">Achromobacter spanius</name>
    <dbReference type="NCBI Taxonomy" id="217203"/>
    <lineage>
        <taxon>Bacteria</taxon>
        <taxon>Pseudomonadati</taxon>
        <taxon>Pseudomonadota</taxon>
        <taxon>Betaproteobacteria</taxon>
        <taxon>Burkholderiales</taxon>
        <taxon>Alcaligenaceae</taxon>
        <taxon>Achromobacter</taxon>
    </lineage>
</organism>
<dbReference type="RefSeq" id="WP_105238653.1">
    <property type="nucleotide sequence ID" value="NZ_CP023270.1"/>
</dbReference>
<dbReference type="EMBL" id="CP023270">
    <property type="protein sequence ID" value="AVJ27808.1"/>
    <property type="molecule type" value="Genomic_DNA"/>
</dbReference>